<dbReference type="SUPFAM" id="SSF52091">
    <property type="entry name" value="SpoIIaa-like"/>
    <property type="match status" value="1"/>
</dbReference>
<proteinExistence type="predicted"/>
<organism evidence="1 2">
    <name type="scientific">Sphingomonas koreensis</name>
    <dbReference type="NCBI Taxonomy" id="93064"/>
    <lineage>
        <taxon>Bacteria</taxon>
        <taxon>Pseudomonadati</taxon>
        <taxon>Pseudomonadota</taxon>
        <taxon>Alphaproteobacteria</taxon>
        <taxon>Sphingomonadales</taxon>
        <taxon>Sphingomonadaceae</taxon>
        <taxon>Sphingomonas</taxon>
    </lineage>
</organism>
<sequence length="173" mass="19295">MSTPRVSEHKKNKGALYYHYADAKPLGKPRRWLCLNQTGRYRVVVLTFTPLSPRAIEVTAEGHFTAADVAPALDKLAATLDTTPQLDILADVRGSPSVSLSAIAEELKHLPLLIRLIRAIDRVAIVADAGWVRTASRIESALIPGVHYEVYERKDEAHARAWLLRETDRPRPD</sequence>
<comment type="caution">
    <text evidence="1">The sequence shown here is derived from an EMBL/GenBank/DDBJ whole genome shotgun (WGS) entry which is preliminary data.</text>
</comment>
<dbReference type="AlphaFoldDB" id="A0AAJ4VAZ4"/>
<evidence type="ECO:0000313" key="1">
    <source>
        <dbReference type="EMBL" id="RSV02713.1"/>
    </source>
</evidence>
<accession>A0AAJ4VAZ4</accession>
<dbReference type="InterPro" id="IPR021866">
    <property type="entry name" value="SpoIIAA-like"/>
</dbReference>
<gene>
    <name evidence="1" type="ORF">CA257_12565</name>
</gene>
<dbReference type="Gene3D" id="3.40.50.10600">
    <property type="entry name" value="SpoIIaa-like domains"/>
    <property type="match status" value="1"/>
</dbReference>
<dbReference type="Pfam" id="PF11964">
    <property type="entry name" value="SpoIIAA-like"/>
    <property type="match status" value="1"/>
</dbReference>
<dbReference type="InterPro" id="IPR038396">
    <property type="entry name" value="SpoIIAA-like_sf"/>
</dbReference>
<dbReference type="InterPro" id="IPR036513">
    <property type="entry name" value="STAS_dom_sf"/>
</dbReference>
<name>A0AAJ4VAZ4_9SPHN</name>
<protein>
    <submittedName>
        <fullName evidence="1">STAS/SEC14 domain-containing protein</fullName>
    </submittedName>
</protein>
<dbReference type="EMBL" id="QQWO01000009">
    <property type="protein sequence ID" value="RSV02713.1"/>
    <property type="molecule type" value="Genomic_DNA"/>
</dbReference>
<reference evidence="1 2" key="1">
    <citation type="submission" date="2018-07" db="EMBL/GenBank/DDBJ databases">
        <title>Genomic and Epidemiologic Investigation of an Indolent Hospital Outbreak.</title>
        <authorList>
            <person name="Johnson R.C."/>
            <person name="Deming C."/>
            <person name="Conlan S."/>
            <person name="Zellmer C.J."/>
            <person name="Michelin A.V."/>
            <person name="Lee-Lin S."/>
            <person name="Thomas P.J."/>
            <person name="Park M."/>
            <person name="Weingarten R.A."/>
            <person name="Less J."/>
            <person name="Dekker J.P."/>
            <person name="Frank K.M."/>
            <person name="Musser K.A."/>
            <person name="Mcquiston J.R."/>
            <person name="Henderson D.K."/>
            <person name="Lau A.F."/>
            <person name="Palmore T.N."/>
            <person name="Segre J.A."/>
        </authorList>
    </citation>
    <scope>NUCLEOTIDE SEQUENCE [LARGE SCALE GENOMIC DNA]</scope>
    <source>
        <strain evidence="1 2">SK-NIH.Env10_0317</strain>
    </source>
</reference>
<dbReference type="Proteomes" id="UP000286681">
    <property type="component" value="Unassembled WGS sequence"/>
</dbReference>
<evidence type="ECO:0000313" key="2">
    <source>
        <dbReference type="Proteomes" id="UP000286681"/>
    </source>
</evidence>